<feature type="coiled-coil region" evidence="9">
    <location>
        <begin position="665"/>
        <end position="695"/>
    </location>
</feature>
<evidence type="ECO:0000259" key="10">
    <source>
        <dbReference type="PROSITE" id="PS50112"/>
    </source>
</evidence>
<feature type="domain" description="CheR-type methyltransferase" evidence="12">
    <location>
        <begin position="214"/>
        <end position="465"/>
    </location>
</feature>
<keyword evidence="3" id="KW-0597">Phosphoprotein</keyword>
<keyword evidence="7" id="KW-0067">ATP-binding</keyword>
<dbReference type="RefSeq" id="WP_188484307.1">
    <property type="nucleotide sequence ID" value="NZ_BMFC01000025.1"/>
</dbReference>
<evidence type="ECO:0000256" key="8">
    <source>
        <dbReference type="PROSITE-ProRule" id="PRU00050"/>
    </source>
</evidence>
<evidence type="ECO:0000256" key="7">
    <source>
        <dbReference type="ARBA" id="ARBA00022840"/>
    </source>
</evidence>
<evidence type="ECO:0000256" key="4">
    <source>
        <dbReference type="ARBA" id="ARBA00022679"/>
    </source>
</evidence>
<keyword evidence="14" id="KW-1185">Reference proteome</keyword>
<keyword evidence="9" id="KW-0175">Coiled coil</keyword>
<dbReference type="SMART" id="SM00138">
    <property type="entry name" value="MeTrc"/>
    <property type="match status" value="1"/>
</dbReference>
<evidence type="ECO:0000313" key="13">
    <source>
        <dbReference type="EMBL" id="GGC23096.1"/>
    </source>
</evidence>
<keyword evidence="4" id="KW-0808">Transferase</keyword>
<protein>
    <recommendedName>
        <fullName evidence="2">histidine kinase</fullName>
        <ecNumber evidence="2">2.7.13.3</ecNumber>
    </recommendedName>
</protein>
<comment type="caution">
    <text evidence="13">The sequence shown here is derived from an EMBL/GenBank/DDBJ whole genome shotgun (WGS) entry which is preliminary data.</text>
</comment>
<dbReference type="PROSITE" id="PS50123">
    <property type="entry name" value="CHER"/>
    <property type="match status" value="1"/>
</dbReference>
<feature type="active site" evidence="8">
    <location>
        <position position="130"/>
    </location>
</feature>
<dbReference type="SUPFAM" id="SSF53335">
    <property type="entry name" value="S-adenosyl-L-methionine-dependent methyltransferases"/>
    <property type="match status" value="1"/>
</dbReference>
<evidence type="ECO:0000256" key="1">
    <source>
        <dbReference type="ARBA" id="ARBA00000085"/>
    </source>
</evidence>
<dbReference type="Gene3D" id="3.30.450.20">
    <property type="entry name" value="PAS domain"/>
    <property type="match status" value="4"/>
</dbReference>
<keyword evidence="5" id="KW-0547">Nucleotide-binding</keyword>
<dbReference type="Pfam" id="PF07536">
    <property type="entry name" value="HWE_HK"/>
    <property type="match status" value="1"/>
</dbReference>
<dbReference type="CDD" id="cd16434">
    <property type="entry name" value="CheB-CheR_fusion"/>
    <property type="match status" value="1"/>
</dbReference>
<dbReference type="InterPro" id="IPR022641">
    <property type="entry name" value="CheR_N"/>
</dbReference>
<dbReference type="PRINTS" id="PR00996">
    <property type="entry name" value="CHERMTFRASE"/>
</dbReference>
<dbReference type="Pfam" id="PF01739">
    <property type="entry name" value="CheR"/>
    <property type="match status" value="1"/>
</dbReference>
<feature type="domain" description="CheB-type methylesterase" evidence="11">
    <location>
        <begin position="1"/>
        <end position="183"/>
    </location>
</feature>
<dbReference type="Pfam" id="PF08448">
    <property type="entry name" value="PAS_4"/>
    <property type="match status" value="3"/>
</dbReference>
<evidence type="ECO:0000259" key="12">
    <source>
        <dbReference type="PROSITE" id="PS50123"/>
    </source>
</evidence>
<dbReference type="InterPro" id="IPR000014">
    <property type="entry name" value="PAS"/>
</dbReference>
<name>A0ABQ1LDB6_9RHOB</name>
<evidence type="ECO:0000256" key="6">
    <source>
        <dbReference type="ARBA" id="ARBA00022777"/>
    </source>
</evidence>
<keyword evidence="8" id="KW-0145">Chemotaxis</keyword>
<dbReference type="CDD" id="cd00130">
    <property type="entry name" value="PAS"/>
    <property type="match status" value="4"/>
</dbReference>
<dbReference type="InterPro" id="IPR011102">
    <property type="entry name" value="Sig_transdc_His_kinase_HWE"/>
</dbReference>
<feature type="domain" description="PAS" evidence="10">
    <location>
        <begin position="1106"/>
        <end position="1180"/>
    </location>
</feature>
<dbReference type="SMART" id="SM00091">
    <property type="entry name" value="PAS"/>
    <property type="match status" value="5"/>
</dbReference>
<dbReference type="PANTHER" id="PTHR24422:SF27">
    <property type="entry name" value="PROTEIN-GLUTAMATE O-METHYLTRANSFERASE"/>
    <property type="match status" value="1"/>
</dbReference>
<dbReference type="Pfam" id="PF13596">
    <property type="entry name" value="PAS_10"/>
    <property type="match status" value="1"/>
</dbReference>
<dbReference type="InterPro" id="IPR000780">
    <property type="entry name" value="CheR_MeTrfase"/>
</dbReference>
<dbReference type="SUPFAM" id="SSF55785">
    <property type="entry name" value="PYP-like sensor domain (PAS domain)"/>
    <property type="match status" value="4"/>
</dbReference>
<dbReference type="Pfam" id="PF03705">
    <property type="entry name" value="CheR_N"/>
    <property type="match status" value="1"/>
</dbReference>
<evidence type="ECO:0000313" key="14">
    <source>
        <dbReference type="Proteomes" id="UP000645462"/>
    </source>
</evidence>
<feature type="active site" evidence="8">
    <location>
        <position position="38"/>
    </location>
</feature>
<proteinExistence type="predicted"/>
<dbReference type="PANTHER" id="PTHR24422">
    <property type="entry name" value="CHEMOTAXIS PROTEIN METHYLTRANSFERASE"/>
    <property type="match status" value="1"/>
</dbReference>
<dbReference type="Gene3D" id="3.40.50.180">
    <property type="entry name" value="Methylesterase CheB, C-terminal domain"/>
    <property type="match status" value="1"/>
</dbReference>
<keyword evidence="6" id="KW-0418">Kinase</keyword>
<dbReference type="Gene3D" id="3.30.565.10">
    <property type="entry name" value="Histidine kinase-like ATPase, C-terminal domain"/>
    <property type="match status" value="1"/>
</dbReference>
<dbReference type="EC" id="2.7.13.3" evidence="2"/>
<evidence type="ECO:0000256" key="2">
    <source>
        <dbReference type="ARBA" id="ARBA00012438"/>
    </source>
</evidence>
<dbReference type="InterPro" id="IPR013656">
    <property type="entry name" value="PAS_4"/>
</dbReference>
<organism evidence="13 14">
    <name type="scientific">Marivita lacus</name>
    <dbReference type="NCBI Taxonomy" id="1323742"/>
    <lineage>
        <taxon>Bacteria</taxon>
        <taxon>Pseudomonadati</taxon>
        <taxon>Pseudomonadota</taxon>
        <taxon>Alphaproteobacteria</taxon>
        <taxon>Rhodobacterales</taxon>
        <taxon>Roseobacteraceae</taxon>
        <taxon>Marivita</taxon>
    </lineage>
</organism>
<dbReference type="InterPro" id="IPR036890">
    <property type="entry name" value="HATPase_C_sf"/>
</dbReference>
<dbReference type="Gene3D" id="3.40.50.150">
    <property type="entry name" value="Vaccinia Virus protein VP39"/>
    <property type="match status" value="1"/>
</dbReference>
<dbReference type="SMART" id="SM00911">
    <property type="entry name" value="HWE_HK"/>
    <property type="match status" value="1"/>
</dbReference>
<evidence type="ECO:0000256" key="5">
    <source>
        <dbReference type="ARBA" id="ARBA00022741"/>
    </source>
</evidence>
<dbReference type="SUPFAM" id="SSF52738">
    <property type="entry name" value="Methylesterase CheB, C-terminal domain"/>
    <property type="match status" value="1"/>
</dbReference>
<feature type="active site" evidence="8">
    <location>
        <position position="11"/>
    </location>
</feature>
<reference evidence="14" key="1">
    <citation type="journal article" date="2019" name="Int. J. Syst. Evol. Microbiol.">
        <title>The Global Catalogue of Microorganisms (GCM) 10K type strain sequencing project: providing services to taxonomists for standard genome sequencing and annotation.</title>
        <authorList>
            <consortium name="The Broad Institute Genomics Platform"/>
            <consortium name="The Broad Institute Genome Sequencing Center for Infectious Disease"/>
            <person name="Wu L."/>
            <person name="Ma J."/>
        </authorList>
    </citation>
    <scope>NUCLEOTIDE SEQUENCE [LARGE SCALE GENOMIC DNA]</scope>
    <source>
        <strain evidence="14">CGMCC 1.12478</strain>
    </source>
</reference>
<evidence type="ECO:0000259" key="11">
    <source>
        <dbReference type="PROSITE" id="PS50122"/>
    </source>
</evidence>
<sequence length="1419" mass="158766">MGTTIVAIGASAGGVEALAELFDAMPADTGLAFVIVQHMARGRPSMMAEILSNRTSMQVTQIRTGDSPTPNTVHVIPPGVHLSIEDGILTLTDSDADDRLHLPIDLFFKSLAEDQGSKTYAIVLSGTGSDGTIGIEAIKAAGGVTFAQLANSAKFPAMPNSAAETGHIDFKLDPQDIPAKLVQLETWRRQVPLSRNETLNQDIEARLPTLLDRLELNDESGFHNYKPATLRRRVLRRMLMRHVSGVDEYIELLRNSADERQELARDFLIGVTQFFRNADMFGIIAETVLPDLLQSDQDEFRIWCPGCSSGEEVYSLAILISELQDKTGDQRSWKLFGTDINPDALATARRGVYDRNALTPVSSAQQERFFDDDHGLLTVSARLRSMCVFARHNVLTDPPFSKVDLISCRNLMIYVDQMAQEDIISRFHYALNSHGFLWLGPSENLSGNTRLFEIVDRHARIFKRDDSVASLAQTVLTQAFTPRLPKSSPALHDMALARRNRVSINLETDTEQAFLSSFAPPFVRISQYDEVLYASEAARRFLRPAKGVPSPVFEDYFIESVRMPLRLILKDVRHRKADIKLPEIMIEIDGMAQMFDLHARPMDEEVKSVLVAFLPVRLREEKFHSASSVNTVEAVYEAELTMARKRLLVRERDFKMAEQELWASNEELLTINEELQSSNEELESSREELHSVNSDLAITNAELTAKNTALGVANNNLRNLIESIDMAIMFVDREGLLKLFTPRSQDLFCIQDRDVGRSIFDLVTNLDYPHLKDDLTQPEKNLATFSREVATQDGRHNYVVKIKPYLDPDNKIDGVVVSFFEITEQLEQQWALKLASQQLSHRLAELEAFYERAPIGAAMHGPDMRYLRVNDALADMIGKPASQIVGRHPKEIVPDIWNQVEPLFEKIVKTKEPVLNLEVNARIKSKNEEIRTWIANYFPIMIDGSDAIEIAVTTMEITQQKRLEESLKVKKTELLEAGSRILRNFEYVPLSIVIHQGPDHVIVHANQQAREILGTEDPIGKTMDEFIPESYKALRETFDIVYRDAKTHIDSEVVVDFINARGEKIEGVFQRIVQPYRDLEGDVTGVVTVNLDISELVAMRDANAQQTMRQTSIIEAIDAQIILVDRQGMMVDVNNTVTAAIGKSKTELIGVNFQYLASAEMEKDAVDHLQDAVKTALAGQASQYDARIVTPADGTPRRVLISVSPVHGNTEDIREALITITDQTALLEATDRRGILVAELEHRVKNVITTIQAVTRFTASTAIDPQTMVDELDERLAAMARTHDKLTASGWQKQTFQDILALELSAYARAQSARVVCEGDDISLSPNTAMLVGLAIHELLTNAVKYGALSNDAGEVRICVRAKGEGFQRLTWTERGGPKVIPGGREGFGTLLLRTILPSELNVSAQWRLEEDGLIYELS</sequence>
<dbReference type="EMBL" id="BMFC01000025">
    <property type="protein sequence ID" value="GGC23096.1"/>
    <property type="molecule type" value="Genomic_DNA"/>
</dbReference>
<comment type="catalytic activity">
    <reaction evidence="1">
        <text>ATP + protein L-histidine = ADP + protein N-phospho-L-histidine.</text>
        <dbReference type="EC" id="2.7.13.3"/>
    </reaction>
</comment>
<dbReference type="InterPro" id="IPR000673">
    <property type="entry name" value="Sig_transdc_resp-reg_Me-estase"/>
</dbReference>
<dbReference type="Pfam" id="PF01339">
    <property type="entry name" value="CheB_methylest"/>
    <property type="match status" value="1"/>
</dbReference>
<dbReference type="InterPro" id="IPR022642">
    <property type="entry name" value="CheR_C"/>
</dbReference>
<evidence type="ECO:0000256" key="3">
    <source>
        <dbReference type="ARBA" id="ARBA00022553"/>
    </source>
</evidence>
<dbReference type="InterPro" id="IPR050903">
    <property type="entry name" value="Bact_Chemotaxis_MeTrfase"/>
</dbReference>
<gene>
    <name evidence="13" type="ORF">GCM10011363_44500</name>
</gene>
<accession>A0ABQ1LDB6</accession>
<keyword evidence="8" id="KW-0378">Hydrolase</keyword>
<dbReference type="InterPro" id="IPR035909">
    <property type="entry name" value="CheB_C"/>
</dbReference>
<dbReference type="SUPFAM" id="SSF47757">
    <property type="entry name" value="Chemotaxis receptor methyltransferase CheR, N-terminal domain"/>
    <property type="match status" value="1"/>
</dbReference>
<dbReference type="NCBIfam" id="TIGR00229">
    <property type="entry name" value="sensory_box"/>
    <property type="match status" value="1"/>
</dbReference>
<dbReference type="PROSITE" id="PS50112">
    <property type="entry name" value="PAS"/>
    <property type="match status" value="1"/>
</dbReference>
<dbReference type="InterPro" id="IPR029063">
    <property type="entry name" value="SAM-dependent_MTases_sf"/>
</dbReference>
<evidence type="ECO:0000256" key="9">
    <source>
        <dbReference type="SAM" id="Coils"/>
    </source>
</evidence>
<dbReference type="PROSITE" id="PS50122">
    <property type="entry name" value="CHEB"/>
    <property type="match status" value="1"/>
</dbReference>
<dbReference type="InterPro" id="IPR035965">
    <property type="entry name" value="PAS-like_dom_sf"/>
</dbReference>
<dbReference type="Proteomes" id="UP000645462">
    <property type="component" value="Unassembled WGS sequence"/>
</dbReference>